<accession>A0A0P7YJ89</accession>
<sequence length="297" mass="33625">MNDIKTSIRSKENRRRGYFFLKLILLILLEVAYLADTPVHRFLEEHASLTNLLRAGIFLLSAHLVISLGRFITLGIYLKKTVETKVLPNFVLGINRIATILNFLAFLISLMLAFGIRPLEFLTSITIVAAAIALLTKDYITNIVNGLILMFSEQLEIGDKINVGNKTGFIRDITLVNTVLKSETGELIFIPNAMMLAVDVVNYSKNNTHQVVFDAEIPYSSDLQLNQLEESLTQVLKEYGGLVLTEGAQLNILERKSDNILMRYQFPIRSGEKIKEAQVRKAINQSFLNWKNEHKKV</sequence>
<dbReference type="PATRIC" id="fig|1305737.6.peg.1533"/>
<dbReference type="STRING" id="1305737.GCA_000526355_03290"/>
<evidence type="ECO:0000259" key="6">
    <source>
        <dbReference type="Pfam" id="PF00924"/>
    </source>
</evidence>
<dbReference type="OrthoDB" id="1522493at2"/>
<evidence type="ECO:0000256" key="4">
    <source>
        <dbReference type="ARBA" id="ARBA00023136"/>
    </source>
</evidence>
<dbReference type="GO" id="GO:0008381">
    <property type="term" value="F:mechanosensitive monoatomic ion channel activity"/>
    <property type="evidence" value="ECO:0007669"/>
    <property type="project" value="InterPro"/>
</dbReference>
<gene>
    <name evidence="7" type="ORF">HLUCCX10_04420</name>
</gene>
<feature type="transmembrane region" description="Helical" evidence="5">
    <location>
        <begin position="55"/>
        <end position="78"/>
    </location>
</feature>
<dbReference type="Gene3D" id="2.30.30.60">
    <property type="match status" value="1"/>
</dbReference>
<evidence type="ECO:0000256" key="3">
    <source>
        <dbReference type="ARBA" id="ARBA00022989"/>
    </source>
</evidence>
<comment type="subcellular location">
    <subcellularLocation>
        <location evidence="1">Membrane</location>
    </subcellularLocation>
</comment>
<dbReference type="GO" id="GO:0016020">
    <property type="term" value="C:membrane"/>
    <property type="evidence" value="ECO:0007669"/>
    <property type="project" value="UniProtKB-SubCell"/>
</dbReference>
<feature type="domain" description="Mechanosensitive ion channel MscS" evidence="6">
    <location>
        <begin position="138"/>
        <end position="205"/>
    </location>
</feature>
<feature type="transmembrane region" description="Helical" evidence="5">
    <location>
        <begin position="17"/>
        <end position="35"/>
    </location>
</feature>
<proteinExistence type="predicted"/>
<evidence type="ECO:0000256" key="2">
    <source>
        <dbReference type="ARBA" id="ARBA00022692"/>
    </source>
</evidence>
<dbReference type="EMBL" id="LJXT01000018">
    <property type="protein sequence ID" value="KPQ18891.1"/>
    <property type="molecule type" value="Genomic_DNA"/>
</dbReference>
<dbReference type="Pfam" id="PF00924">
    <property type="entry name" value="MS_channel_2nd"/>
    <property type="match status" value="1"/>
</dbReference>
<name>A0A0P7YJ89_9BACT</name>
<dbReference type="InterPro" id="IPR010920">
    <property type="entry name" value="LSM_dom_sf"/>
</dbReference>
<evidence type="ECO:0000256" key="1">
    <source>
        <dbReference type="ARBA" id="ARBA00004370"/>
    </source>
</evidence>
<protein>
    <submittedName>
        <fullName evidence="7">Small-conductance mechanosensitive ion channel</fullName>
    </submittedName>
</protein>
<evidence type="ECO:0000256" key="5">
    <source>
        <dbReference type="SAM" id="Phobius"/>
    </source>
</evidence>
<evidence type="ECO:0000313" key="7">
    <source>
        <dbReference type="EMBL" id="KPQ18891.1"/>
    </source>
</evidence>
<keyword evidence="4 5" id="KW-0472">Membrane</keyword>
<dbReference type="Proteomes" id="UP000050421">
    <property type="component" value="Unassembled WGS sequence"/>
</dbReference>
<dbReference type="PANTHER" id="PTHR30221">
    <property type="entry name" value="SMALL-CONDUCTANCE MECHANOSENSITIVE CHANNEL"/>
    <property type="match status" value="1"/>
</dbReference>
<feature type="transmembrane region" description="Helical" evidence="5">
    <location>
        <begin position="90"/>
        <end position="115"/>
    </location>
</feature>
<feature type="transmembrane region" description="Helical" evidence="5">
    <location>
        <begin position="121"/>
        <end position="140"/>
    </location>
</feature>
<dbReference type="AlphaFoldDB" id="A0A0P7YJ89"/>
<dbReference type="PANTHER" id="PTHR30221:SF1">
    <property type="entry name" value="SMALL-CONDUCTANCE MECHANOSENSITIVE CHANNEL"/>
    <property type="match status" value="1"/>
</dbReference>
<comment type="caution">
    <text evidence="7">The sequence shown here is derived from an EMBL/GenBank/DDBJ whole genome shotgun (WGS) entry which is preliminary data.</text>
</comment>
<dbReference type="InterPro" id="IPR045275">
    <property type="entry name" value="MscS_archaea/bacteria_type"/>
</dbReference>
<reference evidence="7 8" key="1">
    <citation type="submission" date="2015-09" db="EMBL/GenBank/DDBJ databases">
        <title>Identification and resolution of microdiversity through metagenomic sequencing of parallel consortia.</title>
        <authorList>
            <person name="Nelson W.C."/>
            <person name="Romine M.F."/>
            <person name="Lindemann S.R."/>
        </authorList>
    </citation>
    <scope>NUCLEOTIDE SEQUENCE [LARGE SCALE GENOMIC DNA]</scope>
    <source>
        <strain evidence="7">HL-49</strain>
    </source>
</reference>
<keyword evidence="3 5" id="KW-1133">Transmembrane helix</keyword>
<evidence type="ECO:0000313" key="8">
    <source>
        <dbReference type="Proteomes" id="UP000050421"/>
    </source>
</evidence>
<dbReference type="eggNOG" id="COG0668">
    <property type="taxonomic scope" value="Bacteria"/>
</dbReference>
<dbReference type="SUPFAM" id="SSF50182">
    <property type="entry name" value="Sm-like ribonucleoproteins"/>
    <property type="match status" value="1"/>
</dbReference>
<dbReference type="InterPro" id="IPR023408">
    <property type="entry name" value="MscS_beta-dom_sf"/>
</dbReference>
<keyword evidence="2 5" id="KW-0812">Transmembrane</keyword>
<organism evidence="7 8">
    <name type="scientific">Algoriphagus marincola HL-49</name>
    <dbReference type="NCBI Taxonomy" id="1305737"/>
    <lineage>
        <taxon>Bacteria</taxon>
        <taxon>Pseudomonadati</taxon>
        <taxon>Bacteroidota</taxon>
        <taxon>Cytophagia</taxon>
        <taxon>Cytophagales</taxon>
        <taxon>Cyclobacteriaceae</taxon>
        <taxon>Algoriphagus</taxon>
    </lineage>
</organism>
<dbReference type="InterPro" id="IPR006685">
    <property type="entry name" value="MscS_channel_2nd"/>
</dbReference>